<dbReference type="InterPro" id="IPR026588">
    <property type="entry name" value="Choice_anch_A"/>
</dbReference>
<proteinExistence type="predicted"/>
<feature type="chain" id="PRO_5002827612" evidence="1">
    <location>
        <begin position="33"/>
        <end position="318"/>
    </location>
</feature>
<organism evidence="4 5">
    <name type="scientific">Coleofasciculus chthonoplastes PCC 7420</name>
    <dbReference type="NCBI Taxonomy" id="118168"/>
    <lineage>
        <taxon>Bacteria</taxon>
        <taxon>Bacillati</taxon>
        <taxon>Cyanobacteriota</taxon>
        <taxon>Cyanophyceae</taxon>
        <taxon>Coleofasciculales</taxon>
        <taxon>Coleofasciculaceae</taxon>
        <taxon>Coleofasciculus</taxon>
    </lineage>
</organism>
<dbReference type="Pfam" id="PF20597">
    <property type="entry name" value="pAdhesive_15"/>
    <property type="match status" value="1"/>
</dbReference>
<dbReference type="OrthoDB" id="287610at2"/>
<dbReference type="RefSeq" id="WP_006100935.1">
    <property type="nucleotide sequence ID" value="NZ_DS989848.1"/>
</dbReference>
<dbReference type="AlphaFoldDB" id="B4VQH3"/>
<dbReference type="NCBIfam" id="TIGR02595">
    <property type="entry name" value="PEP_CTERM"/>
    <property type="match status" value="1"/>
</dbReference>
<evidence type="ECO:0000313" key="4">
    <source>
        <dbReference type="EMBL" id="EDX75798.1"/>
    </source>
</evidence>
<dbReference type="eggNOG" id="COG1520">
    <property type="taxonomic scope" value="Bacteria"/>
</dbReference>
<sequence>MNTQTFSRIRQLVAPLSIAATMVLGISAQANAIDLGIASDYNIFVLGDVNQSNTDSEGKVAIGGNVTFSDFYAGMNLPQDGNNGDVLIVGKNLVFQNGQVRGNAVYGETGSLTNVTLEHGGTLRQDNPIDFAAASQELQALSQFLGGLEATGQTEMAYGGITLTGSDEDQNVFHLNASDLSNASSFNFNVDSGSTTIVNISGDAASLQNFGFNFNGGIDQRQNVIYNFYEARDLSASGIGIEGSILAPFAAFNFDNGQINGNLIAASLTGVGQSNNYLFNGNLPDPISETVPEPATLAGLGLVAAVGVASRRKGKQKV</sequence>
<keyword evidence="5" id="KW-1185">Reference proteome</keyword>
<keyword evidence="1" id="KW-0732">Signal</keyword>
<gene>
    <name evidence="4" type="ORF">MC7420_6453</name>
</gene>
<feature type="signal peptide" evidence="1">
    <location>
        <begin position="1"/>
        <end position="32"/>
    </location>
</feature>
<dbReference type="EMBL" id="DS989848">
    <property type="protein sequence ID" value="EDX75798.1"/>
    <property type="molecule type" value="Genomic_DNA"/>
</dbReference>
<dbReference type="Pfam" id="PF07589">
    <property type="entry name" value="PEP-CTERM"/>
    <property type="match status" value="1"/>
</dbReference>
<accession>B4VQH3</accession>
<evidence type="ECO:0000313" key="5">
    <source>
        <dbReference type="Proteomes" id="UP000003835"/>
    </source>
</evidence>
<evidence type="ECO:0000259" key="2">
    <source>
        <dbReference type="Pfam" id="PF07589"/>
    </source>
</evidence>
<reference evidence="4 5" key="1">
    <citation type="submission" date="2008-07" db="EMBL/GenBank/DDBJ databases">
        <authorList>
            <person name="Tandeau de Marsac N."/>
            <person name="Ferriera S."/>
            <person name="Johnson J."/>
            <person name="Kravitz S."/>
            <person name="Beeson K."/>
            <person name="Sutton G."/>
            <person name="Rogers Y.-H."/>
            <person name="Friedman R."/>
            <person name="Frazier M."/>
            <person name="Venter J.C."/>
        </authorList>
    </citation>
    <scope>NUCLEOTIDE SEQUENCE [LARGE SCALE GENOMIC DNA]</scope>
    <source>
        <strain evidence="4 5">PCC 7420</strain>
    </source>
</reference>
<evidence type="ECO:0000259" key="3">
    <source>
        <dbReference type="Pfam" id="PF20597"/>
    </source>
</evidence>
<feature type="domain" description="Choice-of-anchor A" evidence="3">
    <location>
        <begin position="35"/>
        <end position="275"/>
    </location>
</feature>
<dbReference type="Proteomes" id="UP000003835">
    <property type="component" value="Unassembled WGS sequence"/>
</dbReference>
<dbReference type="InterPro" id="IPR013424">
    <property type="entry name" value="Ice-binding_C"/>
</dbReference>
<dbReference type="STRING" id="118168.MC7420_6453"/>
<name>B4VQH3_9CYAN</name>
<protein>
    <submittedName>
        <fullName evidence="4">Uncharacterized protein</fullName>
    </submittedName>
</protein>
<dbReference type="HOGENOM" id="CLU_059539_0_0_3"/>
<evidence type="ECO:0000256" key="1">
    <source>
        <dbReference type="SAM" id="SignalP"/>
    </source>
</evidence>
<feature type="domain" description="Ice-binding protein C-terminal" evidence="2">
    <location>
        <begin position="290"/>
        <end position="313"/>
    </location>
</feature>
<dbReference type="NCBIfam" id="TIGR04215">
    <property type="entry name" value="choice_anch_A"/>
    <property type="match status" value="1"/>
</dbReference>